<sequence>MDNLESSLFNLIEAVKAISKKREIRVGDLNALARKAEDVRGSFSFAKRLVNEVSIQGTQSAENLRLKEEELENEKQLHENTVSALQSAIESAEEVNSKLQAQVNSLETEAETLRNSNDQLTQSLNVSNESLAMVKDELQKTCLACASYEEQIIRLNEQLSLETIEHQTKMEFYEKKIGELTSQVNTMEEGMYDPEAYYCLERDRYLNESNRLEEEMQMITLTGQKKEYFLSEKTRECEQLQKQLSEAQSVTDGLKNEISKYSTLLQGKEGELKGLRDQIADLQKSCEQREAEIRELKERGDSSQEKEALLQDIATSNSLIAELNETNSQLKSEMESLKSESTSLAQQLESQKSARELCNEQLKEKGELIAAKEQEIARLEQVLASNQEEMKSKEDAHRQQIAQLERRRDELISQLNDSTNGMEDMEDMIALEAEIKQKEEMIASLQKEREEREKVVAQQREDLHALETREKEARETIKQLEQWKEESVKEGKSAASLSLQNSELQSQLEEAKRREEELERQLKDAQSELELQKIECSQLREAVKHSKELLLRN</sequence>
<evidence type="ECO:0000256" key="1">
    <source>
        <dbReference type="SAM" id="MobiDB-lite"/>
    </source>
</evidence>
<dbReference type="RefSeq" id="XP_012894252.1">
    <property type="nucleotide sequence ID" value="XM_013038798.1"/>
</dbReference>
<dbReference type="GO" id="GO:0005764">
    <property type="term" value="C:lysosome"/>
    <property type="evidence" value="ECO:0007669"/>
    <property type="project" value="TreeGrafter"/>
</dbReference>
<dbReference type="Gene3D" id="1.10.287.1490">
    <property type="match status" value="1"/>
</dbReference>
<feature type="compositionally biased region" description="Low complexity" evidence="1">
    <location>
        <begin position="493"/>
        <end position="508"/>
    </location>
</feature>
<proteinExistence type="predicted"/>
<dbReference type="PANTHER" id="PTHR46753:SF2">
    <property type="entry name" value="FYVE AND COILED-COIL DOMAIN-CONTAINING PROTEIN 1"/>
    <property type="match status" value="1"/>
</dbReference>
<dbReference type="PANTHER" id="PTHR46753">
    <property type="entry name" value="FYVE AND COILED-COIL DOMAIN-CONTAINING PROTEIN 1"/>
    <property type="match status" value="1"/>
</dbReference>
<dbReference type="OrthoDB" id="10649742at2759"/>
<dbReference type="GO" id="GO:0005776">
    <property type="term" value="C:autophagosome"/>
    <property type="evidence" value="ECO:0007669"/>
    <property type="project" value="TreeGrafter"/>
</dbReference>
<gene>
    <name evidence="2" type="ORF">GSBLH_T00006084001</name>
</gene>
<reference evidence="2" key="1">
    <citation type="submission" date="2010-02" db="EMBL/GenBank/DDBJ databases">
        <title>Sequencing and annotation of the Blastocystis hominis genome.</title>
        <authorList>
            <person name="Wincker P."/>
        </authorList>
    </citation>
    <scope>NUCLEOTIDE SEQUENCE</scope>
    <source>
        <strain evidence="2">Singapore isolate B</strain>
    </source>
</reference>
<feature type="compositionally biased region" description="Basic and acidic residues" evidence="1">
    <location>
        <begin position="509"/>
        <end position="522"/>
    </location>
</feature>
<dbReference type="OMA" id="KDEDNQH"/>
<dbReference type="GeneID" id="24922209"/>
<protein>
    <submittedName>
        <fullName evidence="2">Uncharacterized protein</fullName>
    </submittedName>
</protein>
<dbReference type="InParanoid" id="D8LWL5"/>
<feature type="region of interest" description="Disordered" evidence="1">
    <location>
        <begin position="483"/>
        <end position="522"/>
    </location>
</feature>
<dbReference type="GO" id="GO:0072383">
    <property type="term" value="P:plus-end-directed vesicle transport along microtubule"/>
    <property type="evidence" value="ECO:0007669"/>
    <property type="project" value="TreeGrafter"/>
</dbReference>
<evidence type="ECO:0000313" key="3">
    <source>
        <dbReference type="Proteomes" id="UP000008312"/>
    </source>
</evidence>
<organism evidence="2">
    <name type="scientific">Blastocystis hominis</name>
    <dbReference type="NCBI Taxonomy" id="12968"/>
    <lineage>
        <taxon>Eukaryota</taxon>
        <taxon>Sar</taxon>
        <taxon>Stramenopiles</taxon>
        <taxon>Bigyra</taxon>
        <taxon>Opalozoa</taxon>
        <taxon>Opalinata</taxon>
        <taxon>Blastocystidae</taxon>
        <taxon>Blastocystis</taxon>
    </lineage>
</organism>
<accession>D8LWL5</accession>
<evidence type="ECO:0000313" key="2">
    <source>
        <dbReference type="EMBL" id="CBK20204.2"/>
    </source>
</evidence>
<keyword evidence="3" id="KW-1185">Reference proteome</keyword>
<dbReference type="GO" id="GO:0005770">
    <property type="term" value="C:late endosome"/>
    <property type="evidence" value="ECO:0007669"/>
    <property type="project" value="TreeGrafter"/>
</dbReference>
<feature type="compositionally biased region" description="Basic and acidic residues" evidence="1">
    <location>
        <begin position="483"/>
        <end position="492"/>
    </location>
</feature>
<dbReference type="GO" id="GO:1901098">
    <property type="term" value="P:positive regulation of autophagosome maturation"/>
    <property type="evidence" value="ECO:0007669"/>
    <property type="project" value="TreeGrafter"/>
</dbReference>
<dbReference type="AlphaFoldDB" id="D8LWL5"/>
<name>D8LWL5_BLAHO</name>
<dbReference type="Proteomes" id="UP000008312">
    <property type="component" value="Unassembled WGS sequence"/>
</dbReference>
<dbReference type="EMBL" id="FN668638">
    <property type="protein sequence ID" value="CBK20204.2"/>
    <property type="molecule type" value="Genomic_DNA"/>
</dbReference>